<name>A0ABV7XK90_9GAMM</name>
<keyword evidence="2" id="KW-1185">Reference proteome</keyword>
<dbReference type="EMBL" id="JBHRYA010000003">
    <property type="protein sequence ID" value="MFC3715757.1"/>
    <property type="molecule type" value="Genomic_DNA"/>
</dbReference>
<evidence type="ECO:0008006" key="3">
    <source>
        <dbReference type="Google" id="ProtNLM"/>
    </source>
</evidence>
<reference evidence="2" key="1">
    <citation type="journal article" date="2019" name="Int. J. Syst. Evol. Microbiol.">
        <title>The Global Catalogue of Microorganisms (GCM) 10K type strain sequencing project: providing services to taxonomists for standard genome sequencing and annotation.</title>
        <authorList>
            <consortium name="The Broad Institute Genomics Platform"/>
            <consortium name="The Broad Institute Genome Sequencing Center for Infectious Disease"/>
            <person name="Wu L."/>
            <person name="Ma J."/>
        </authorList>
    </citation>
    <scope>NUCLEOTIDE SEQUENCE [LARGE SCALE GENOMIC DNA]</scope>
    <source>
        <strain evidence="2">KCTC 42441</strain>
    </source>
</reference>
<dbReference type="Pfam" id="PF06552">
    <property type="entry name" value="TOM20_plant"/>
    <property type="match status" value="1"/>
</dbReference>
<sequence>MASKTSWAAFPHDAKAYTHAGDALKKAWPKLHAGDCEPFPDDKRAATLLKAAGKAAPKLDAAALAAALQDAWRAFHRGDFKAAFDAGSALGPVGASVAVKALGIHATYLVDAEAEKLKRFEQAAKLAEAAIKALPDEANSHYRHAFALGRYSQGLSIAKALKQGIASKVRQSLDEALTLAPKHAEAHTSLALYHAEIIGKIGAMIGGLTYGAKAGEAESHIKTALKLTPDSPIAHIEHGNVLMLLHGDKKEDAAAAAYEKAAKLKPLDAMEALDAAYARSQLE</sequence>
<dbReference type="RefSeq" id="WP_386742858.1">
    <property type="nucleotide sequence ID" value="NZ_JBHRYA010000003.1"/>
</dbReference>
<dbReference type="SUPFAM" id="SSF48452">
    <property type="entry name" value="TPR-like"/>
    <property type="match status" value="1"/>
</dbReference>
<evidence type="ECO:0000313" key="1">
    <source>
        <dbReference type="EMBL" id="MFC3715757.1"/>
    </source>
</evidence>
<dbReference type="Proteomes" id="UP001595705">
    <property type="component" value="Unassembled WGS sequence"/>
</dbReference>
<dbReference type="Gene3D" id="1.25.40.10">
    <property type="entry name" value="Tetratricopeptide repeat domain"/>
    <property type="match status" value="2"/>
</dbReference>
<evidence type="ECO:0000313" key="2">
    <source>
        <dbReference type="Proteomes" id="UP001595705"/>
    </source>
</evidence>
<dbReference type="InterPro" id="IPR011990">
    <property type="entry name" value="TPR-like_helical_dom_sf"/>
</dbReference>
<proteinExistence type="predicted"/>
<protein>
    <recommendedName>
        <fullName evidence="3">Tetratricopeptide repeat protein</fullName>
    </recommendedName>
</protein>
<accession>A0ABV7XK90</accession>
<comment type="caution">
    <text evidence="1">The sequence shown here is derived from an EMBL/GenBank/DDBJ whole genome shotgun (WGS) entry which is preliminary data.</text>
</comment>
<gene>
    <name evidence="1" type="ORF">ACFONC_06295</name>
</gene>
<organism evidence="1 2">
    <name type="scientific">Luteimonas soli</name>
    <dbReference type="NCBI Taxonomy" id="1648966"/>
    <lineage>
        <taxon>Bacteria</taxon>
        <taxon>Pseudomonadati</taxon>
        <taxon>Pseudomonadota</taxon>
        <taxon>Gammaproteobacteria</taxon>
        <taxon>Lysobacterales</taxon>
        <taxon>Lysobacteraceae</taxon>
        <taxon>Luteimonas</taxon>
    </lineage>
</organism>